<dbReference type="Proteomes" id="UP001348369">
    <property type="component" value="Chromosome"/>
</dbReference>
<organism evidence="1 2">
    <name type="scientific">Streptomyces scopuliridis</name>
    <dbReference type="NCBI Taxonomy" id="452529"/>
    <lineage>
        <taxon>Bacteria</taxon>
        <taxon>Bacillati</taxon>
        <taxon>Actinomycetota</taxon>
        <taxon>Actinomycetes</taxon>
        <taxon>Kitasatosporales</taxon>
        <taxon>Streptomycetaceae</taxon>
        <taxon>Streptomyces</taxon>
    </lineage>
</organism>
<dbReference type="EMBL" id="CP109109">
    <property type="protein sequence ID" value="WSC01957.1"/>
    <property type="molecule type" value="Genomic_DNA"/>
</dbReference>
<gene>
    <name evidence="1" type="ORF">OG835_36435</name>
</gene>
<keyword evidence="2" id="KW-1185">Reference proteome</keyword>
<sequence length="408" mass="45241">MNVNAAREETRTDETVVDLAAYGARFVENPYPVYAELRAKGPVHRVRLPGQERDWWLVVRNEEGRLLLADARFSKDWRSSGVWPSDALPINENMIESDPPKHTRLRALVTREFTSRRIEALAPRVHELTADLLDSMTAGPDARADLVAALSFPLSMSVICELLGVPDLDRQSFKVWSNEIVASTSPEATVAAVQAVTAYLTGLIEQKRAEPGDDLLSALLRTTDEEGDRLSPDELVGMAFLLLAAGHETTVGLISNTVLALLRHPDQLALLRSDYSLAGNAVEETLRYDSPVENSTYRFATEDMDFCGARFEKGDPVLVSLASAGRDGERFEDADRFDITRTARGHLTFGHGIHYCLGAPLARLEARVAVRALLERCPELRLDTSEPLVYLPGMLVRGVRRLPVRWTA</sequence>
<proteinExistence type="predicted"/>
<reference evidence="1" key="1">
    <citation type="submission" date="2022-10" db="EMBL/GenBank/DDBJ databases">
        <title>The complete genomes of actinobacterial strains from the NBC collection.</title>
        <authorList>
            <person name="Joergensen T.S."/>
            <person name="Alvarez Arevalo M."/>
            <person name="Sterndorff E.B."/>
            <person name="Faurdal D."/>
            <person name="Vuksanovic O."/>
            <person name="Mourched A.-S."/>
            <person name="Charusanti P."/>
            <person name="Shaw S."/>
            <person name="Blin K."/>
            <person name="Weber T."/>
        </authorList>
    </citation>
    <scope>NUCLEOTIDE SEQUENCE</scope>
    <source>
        <strain evidence="1">NBC 01771</strain>
    </source>
</reference>
<evidence type="ECO:0000313" key="2">
    <source>
        <dbReference type="Proteomes" id="UP001348369"/>
    </source>
</evidence>
<name>A0ACD4ZY36_9ACTN</name>
<evidence type="ECO:0000313" key="1">
    <source>
        <dbReference type="EMBL" id="WSC01957.1"/>
    </source>
</evidence>
<protein>
    <submittedName>
        <fullName evidence="1">Cytochrome P450</fullName>
    </submittedName>
</protein>
<accession>A0ACD4ZY36</accession>